<dbReference type="PANTHER" id="PTHR30146">
    <property type="entry name" value="LACI-RELATED TRANSCRIPTIONAL REPRESSOR"/>
    <property type="match status" value="1"/>
</dbReference>
<dbReference type="Pfam" id="PF13377">
    <property type="entry name" value="Peripla_BP_3"/>
    <property type="match status" value="1"/>
</dbReference>
<evidence type="ECO:0000313" key="5">
    <source>
        <dbReference type="EMBL" id="TSB45685.1"/>
    </source>
</evidence>
<reference evidence="5 6" key="1">
    <citation type="submission" date="2019-07" db="EMBL/GenBank/DDBJ databases">
        <authorList>
            <person name="Park Y.J."/>
            <person name="Jeong S.E."/>
            <person name="Jung H.S."/>
        </authorList>
    </citation>
    <scope>NUCLEOTIDE SEQUENCE [LARGE SCALE GENOMIC DNA]</scope>
    <source>
        <strain evidence="6">P16(2019)</strain>
    </source>
</reference>
<dbReference type="SUPFAM" id="SSF53822">
    <property type="entry name" value="Periplasmic binding protein-like I"/>
    <property type="match status" value="1"/>
</dbReference>
<organism evidence="5 6">
    <name type="scientific">Alkalicoccobacillus porphyridii</name>
    <dbReference type="NCBI Taxonomy" id="2597270"/>
    <lineage>
        <taxon>Bacteria</taxon>
        <taxon>Bacillati</taxon>
        <taxon>Bacillota</taxon>
        <taxon>Bacilli</taxon>
        <taxon>Bacillales</taxon>
        <taxon>Bacillaceae</taxon>
        <taxon>Alkalicoccobacillus</taxon>
    </lineage>
</organism>
<dbReference type="EMBL" id="VLXZ01000009">
    <property type="protein sequence ID" value="TSB45685.1"/>
    <property type="molecule type" value="Genomic_DNA"/>
</dbReference>
<dbReference type="PRINTS" id="PR00036">
    <property type="entry name" value="HTHLACI"/>
</dbReference>
<gene>
    <name evidence="5" type="ORF">FN960_14445</name>
</gene>
<evidence type="ECO:0000256" key="1">
    <source>
        <dbReference type="ARBA" id="ARBA00023015"/>
    </source>
</evidence>
<proteinExistence type="predicted"/>
<dbReference type="SUPFAM" id="SSF47413">
    <property type="entry name" value="lambda repressor-like DNA-binding domains"/>
    <property type="match status" value="1"/>
</dbReference>
<dbReference type="Proteomes" id="UP000318521">
    <property type="component" value="Unassembled WGS sequence"/>
</dbReference>
<keyword evidence="6" id="KW-1185">Reference proteome</keyword>
<keyword evidence="1" id="KW-0805">Transcription regulation</keyword>
<evidence type="ECO:0000256" key="2">
    <source>
        <dbReference type="ARBA" id="ARBA00023125"/>
    </source>
</evidence>
<dbReference type="InterPro" id="IPR046335">
    <property type="entry name" value="LacI/GalR-like_sensor"/>
</dbReference>
<dbReference type="SMART" id="SM00354">
    <property type="entry name" value="HTH_LACI"/>
    <property type="match status" value="1"/>
</dbReference>
<name>A0A553ZWF6_9BACI</name>
<dbReference type="PANTHER" id="PTHR30146:SF136">
    <property type="entry name" value="NTD BIOSYNTHESIS OPERON REGULATOR NTDR"/>
    <property type="match status" value="1"/>
</dbReference>
<sequence>MATIKDVAKLSGISRSTVSRVINNHPYVNDEKRSRVKQAMKELGYFPNSSAQRLRGSKTRTIAVLISRIVNPFFSGLVDAMDEVATESGYQLILCNTRGSRERELKYLDLLKTKQVDGVILASVENNWEDIKPYLGYGPIVSCNEYTAQTDIPSFKINHYEATFQAIIHFIKNGRKKIAFCCGDEPIGSDLGVDREKGFFQALSEHDLLFQDEWYFKNVSSVEDGRGVLKRIEKMDDRPDAIFTGSDEVAMGIIAQSQLSSIIVPQDLSVIGFDDQQMSGVLKPGLTTIKQPIKQMGRETMTYMLQILNKQKELAGTEKVLQYKFIKRDT</sequence>
<feature type="domain" description="HTH lacI-type" evidence="4">
    <location>
        <begin position="2"/>
        <end position="56"/>
    </location>
</feature>
<dbReference type="InterPro" id="IPR000843">
    <property type="entry name" value="HTH_LacI"/>
</dbReference>
<dbReference type="OrthoDB" id="9798934at2"/>
<protein>
    <submittedName>
        <fullName evidence="5">LacI family transcriptional regulator</fullName>
    </submittedName>
</protein>
<dbReference type="Gene3D" id="3.40.50.2300">
    <property type="match status" value="2"/>
</dbReference>
<dbReference type="CDD" id="cd01392">
    <property type="entry name" value="HTH_LacI"/>
    <property type="match status" value="1"/>
</dbReference>
<dbReference type="AlphaFoldDB" id="A0A553ZWF6"/>
<evidence type="ECO:0000313" key="6">
    <source>
        <dbReference type="Proteomes" id="UP000318521"/>
    </source>
</evidence>
<evidence type="ECO:0000259" key="4">
    <source>
        <dbReference type="PROSITE" id="PS50932"/>
    </source>
</evidence>
<evidence type="ECO:0000256" key="3">
    <source>
        <dbReference type="ARBA" id="ARBA00023163"/>
    </source>
</evidence>
<dbReference type="PROSITE" id="PS50932">
    <property type="entry name" value="HTH_LACI_2"/>
    <property type="match status" value="1"/>
</dbReference>
<dbReference type="Pfam" id="PF00356">
    <property type="entry name" value="LacI"/>
    <property type="match status" value="1"/>
</dbReference>
<dbReference type="Gene3D" id="1.10.260.40">
    <property type="entry name" value="lambda repressor-like DNA-binding domains"/>
    <property type="match status" value="1"/>
</dbReference>
<dbReference type="InterPro" id="IPR028082">
    <property type="entry name" value="Peripla_BP_I"/>
</dbReference>
<keyword evidence="2" id="KW-0238">DNA-binding</keyword>
<accession>A0A553ZWF6</accession>
<dbReference type="CDD" id="cd06286">
    <property type="entry name" value="PBP1_CcpB-like"/>
    <property type="match status" value="1"/>
</dbReference>
<dbReference type="InterPro" id="IPR010982">
    <property type="entry name" value="Lambda_DNA-bd_dom_sf"/>
</dbReference>
<keyword evidence="3" id="KW-0804">Transcription</keyword>
<comment type="caution">
    <text evidence="5">The sequence shown here is derived from an EMBL/GenBank/DDBJ whole genome shotgun (WGS) entry which is preliminary data.</text>
</comment>
<dbReference type="GO" id="GO:0000976">
    <property type="term" value="F:transcription cis-regulatory region binding"/>
    <property type="evidence" value="ECO:0007669"/>
    <property type="project" value="TreeGrafter"/>
</dbReference>
<dbReference type="GO" id="GO:0003700">
    <property type="term" value="F:DNA-binding transcription factor activity"/>
    <property type="evidence" value="ECO:0007669"/>
    <property type="project" value="TreeGrafter"/>
</dbReference>
<dbReference type="RefSeq" id="WP_143849449.1">
    <property type="nucleotide sequence ID" value="NZ_VLXZ01000009.1"/>
</dbReference>